<keyword evidence="2" id="KW-0479">Metal-binding</keyword>
<evidence type="ECO:0000256" key="1">
    <source>
        <dbReference type="ARBA" id="ARBA00001968"/>
    </source>
</evidence>
<keyword evidence="6" id="KW-1185">Reference proteome</keyword>
<dbReference type="Pfam" id="PF13359">
    <property type="entry name" value="DDE_Tnp_4"/>
    <property type="match status" value="1"/>
</dbReference>
<dbReference type="EMBL" id="JBHSMA010000001">
    <property type="protein sequence ID" value="MFC5408961.1"/>
    <property type="molecule type" value="Genomic_DNA"/>
</dbReference>
<dbReference type="Proteomes" id="UP001596106">
    <property type="component" value="Unassembled WGS sequence"/>
</dbReference>
<feature type="domain" description="DDE Tnp4" evidence="4">
    <location>
        <begin position="4"/>
        <end position="116"/>
    </location>
</feature>
<protein>
    <submittedName>
        <fullName evidence="5">Transposase family protein</fullName>
    </submittedName>
</protein>
<dbReference type="RefSeq" id="WP_379842369.1">
    <property type="nucleotide sequence ID" value="NZ_JBHSMA010000001.1"/>
</dbReference>
<name>A0ABW0I9D3_9BACT</name>
<keyword evidence="3" id="KW-1133">Transmembrane helix</keyword>
<evidence type="ECO:0000313" key="6">
    <source>
        <dbReference type="Proteomes" id="UP001596106"/>
    </source>
</evidence>
<keyword evidence="3" id="KW-0472">Membrane</keyword>
<evidence type="ECO:0000256" key="2">
    <source>
        <dbReference type="ARBA" id="ARBA00022723"/>
    </source>
</evidence>
<evidence type="ECO:0000313" key="5">
    <source>
        <dbReference type="EMBL" id="MFC5408961.1"/>
    </source>
</evidence>
<accession>A0ABW0I9D3</accession>
<evidence type="ECO:0000259" key="4">
    <source>
        <dbReference type="Pfam" id="PF13359"/>
    </source>
</evidence>
<dbReference type="InterPro" id="IPR027806">
    <property type="entry name" value="HARBI1_dom"/>
</dbReference>
<keyword evidence="3" id="KW-0812">Transmembrane</keyword>
<sequence length="121" mass="14011">MSKGWVSKWHDYKQLNYEFSPDQAWFSDASVSLDLGYQGFIKDYDCQCVSQPTKEPKNAELSAEQKAANQQISASRIYVEHAIGGLKRYRYLSDRLRTHKVNLYELALCVCAGIWNFYLTN</sequence>
<gene>
    <name evidence="5" type="ORF">ACFPMF_06560</name>
</gene>
<evidence type="ECO:0000256" key="3">
    <source>
        <dbReference type="SAM" id="Phobius"/>
    </source>
</evidence>
<feature type="transmembrane region" description="Helical" evidence="3">
    <location>
        <begin position="101"/>
        <end position="119"/>
    </location>
</feature>
<organism evidence="5 6">
    <name type="scientific">Larkinella bovis</name>
    <dbReference type="NCBI Taxonomy" id="683041"/>
    <lineage>
        <taxon>Bacteria</taxon>
        <taxon>Pseudomonadati</taxon>
        <taxon>Bacteroidota</taxon>
        <taxon>Cytophagia</taxon>
        <taxon>Cytophagales</taxon>
        <taxon>Spirosomataceae</taxon>
        <taxon>Larkinella</taxon>
    </lineage>
</organism>
<comment type="cofactor">
    <cofactor evidence="1">
        <name>a divalent metal cation</name>
        <dbReference type="ChEBI" id="CHEBI:60240"/>
    </cofactor>
</comment>
<comment type="caution">
    <text evidence="5">The sequence shown here is derived from an EMBL/GenBank/DDBJ whole genome shotgun (WGS) entry which is preliminary data.</text>
</comment>
<reference evidence="6" key="1">
    <citation type="journal article" date="2019" name="Int. J. Syst. Evol. Microbiol.">
        <title>The Global Catalogue of Microorganisms (GCM) 10K type strain sequencing project: providing services to taxonomists for standard genome sequencing and annotation.</title>
        <authorList>
            <consortium name="The Broad Institute Genomics Platform"/>
            <consortium name="The Broad Institute Genome Sequencing Center for Infectious Disease"/>
            <person name="Wu L."/>
            <person name="Ma J."/>
        </authorList>
    </citation>
    <scope>NUCLEOTIDE SEQUENCE [LARGE SCALE GENOMIC DNA]</scope>
    <source>
        <strain evidence="6">CCUG 55250</strain>
    </source>
</reference>
<proteinExistence type="predicted"/>